<accession>A0A3R7RQX3</accession>
<dbReference type="AlphaFoldDB" id="A0A3R7RQX3"/>
<dbReference type="GO" id="GO:0015179">
    <property type="term" value="F:L-amino acid transmembrane transporter activity"/>
    <property type="evidence" value="ECO:0007669"/>
    <property type="project" value="TreeGrafter"/>
</dbReference>
<dbReference type="OrthoDB" id="28208at2759"/>
<dbReference type="VEuPathDB" id="TriTrypDB:TRSC58_04186"/>
<evidence type="ECO:0000256" key="1">
    <source>
        <dbReference type="ARBA" id="ARBA00004141"/>
    </source>
</evidence>
<feature type="transmembrane region" description="Helical" evidence="6">
    <location>
        <begin position="72"/>
        <end position="100"/>
    </location>
</feature>
<keyword evidence="3 6" id="KW-1133">Transmembrane helix</keyword>
<feature type="transmembrane region" description="Helical" evidence="6">
    <location>
        <begin position="262"/>
        <end position="282"/>
    </location>
</feature>
<feature type="transmembrane region" description="Helical" evidence="6">
    <location>
        <begin position="303"/>
        <end position="325"/>
    </location>
</feature>
<dbReference type="PANTHER" id="PTHR22950">
    <property type="entry name" value="AMINO ACID TRANSPORTER"/>
    <property type="match status" value="1"/>
</dbReference>
<feature type="transmembrane region" description="Helical" evidence="6">
    <location>
        <begin position="413"/>
        <end position="435"/>
    </location>
</feature>
<feature type="transmembrane region" description="Helical" evidence="6">
    <location>
        <begin position="106"/>
        <end position="127"/>
    </location>
</feature>
<evidence type="ECO:0000256" key="2">
    <source>
        <dbReference type="ARBA" id="ARBA00022692"/>
    </source>
</evidence>
<evidence type="ECO:0000256" key="6">
    <source>
        <dbReference type="SAM" id="Phobius"/>
    </source>
</evidence>
<feature type="domain" description="Amino acid transporter transmembrane" evidence="7">
    <location>
        <begin position="77"/>
        <end position="470"/>
    </location>
</feature>
<comment type="caution">
    <text evidence="8">The sequence shown here is derived from an EMBL/GenBank/DDBJ whole genome shotgun (WGS) entry which is preliminary data.</text>
</comment>
<evidence type="ECO:0000256" key="4">
    <source>
        <dbReference type="ARBA" id="ARBA00023136"/>
    </source>
</evidence>
<evidence type="ECO:0000313" key="8">
    <source>
        <dbReference type="EMBL" id="RNF10949.1"/>
    </source>
</evidence>
<gene>
    <name evidence="8" type="ORF">TraAM80_01214</name>
</gene>
<dbReference type="GO" id="GO:0005737">
    <property type="term" value="C:cytoplasm"/>
    <property type="evidence" value="ECO:0007669"/>
    <property type="project" value="TreeGrafter"/>
</dbReference>
<organism evidence="8 9">
    <name type="scientific">Trypanosoma rangeli</name>
    <dbReference type="NCBI Taxonomy" id="5698"/>
    <lineage>
        <taxon>Eukaryota</taxon>
        <taxon>Discoba</taxon>
        <taxon>Euglenozoa</taxon>
        <taxon>Kinetoplastea</taxon>
        <taxon>Metakinetoplastina</taxon>
        <taxon>Trypanosomatida</taxon>
        <taxon>Trypanosomatidae</taxon>
        <taxon>Trypanosoma</taxon>
        <taxon>Herpetosoma</taxon>
    </lineage>
</organism>
<feature type="transmembrane region" description="Helical" evidence="6">
    <location>
        <begin position="345"/>
        <end position="365"/>
    </location>
</feature>
<sequence>MQTKPVSDREPLDPHPNGYLSLEAEFQQAAKKVANTPTASDEPDEILYSGPREERGEPPSFLSRVKKVAGRVVPYGGIVSTVFNLASVCVGAGILGLPAAANGSGLIMAFIYLIVIASFAIYSLHILGKTMEKTGIRTFETMAKQLIGDRFDYFVALIRWINSFGATVAYIISVGDILEPILKHSSGAPDYLRTTSGRRVITSLVWFVIMLPLVLPKQVNSLRYVSTLAVAFVLYFVIMLVIHSCEDGLENIHKVDGVTIKLFNTGNAAIEGLGVFMFSFLCQINCYEVYWEMKQRSAKRFTLCAAIAMILCFVLYVLTVFFGYMEFGSAVQSSILLMYNPVREPMVMVGYVGILVKLCAAYALQTMACRNAVYHCISWEVETLPYWKHFIAVIILSTAVLLCGLFIPNINTVFGLVGAICGGFLSFIFPALFYLYSGNWTLRSVGLFDYVATHALLFSGVIGIVFGTIASVYSTATT</sequence>
<comment type="subcellular location">
    <subcellularLocation>
        <location evidence="1">Membrane</location>
        <topology evidence="1">Multi-pass membrane protein</topology>
    </subcellularLocation>
</comment>
<feature type="region of interest" description="Disordered" evidence="5">
    <location>
        <begin position="32"/>
        <end position="59"/>
    </location>
</feature>
<dbReference type="InterPro" id="IPR013057">
    <property type="entry name" value="AA_transpt_TM"/>
</dbReference>
<evidence type="ECO:0000313" key="9">
    <source>
        <dbReference type="Proteomes" id="UP000283634"/>
    </source>
</evidence>
<feature type="transmembrane region" description="Helical" evidence="6">
    <location>
        <begin position="151"/>
        <end position="172"/>
    </location>
</feature>
<dbReference type="GO" id="GO:0016020">
    <property type="term" value="C:membrane"/>
    <property type="evidence" value="ECO:0007669"/>
    <property type="project" value="UniProtKB-SubCell"/>
</dbReference>
<evidence type="ECO:0000256" key="3">
    <source>
        <dbReference type="ARBA" id="ARBA00022989"/>
    </source>
</evidence>
<feature type="transmembrane region" description="Helical" evidence="6">
    <location>
        <begin position="222"/>
        <end position="242"/>
    </location>
</feature>
<name>A0A3R7RQX3_TRYRA</name>
<feature type="transmembrane region" description="Helical" evidence="6">
    <location>
        <begin position="447"/>
        <end position="473"/>
    </location>
</feature>
<dbReference type="GeneID" id="40325147"/>
<dbReference type="EMBL" id="MKGL01000024">
    <property type="protein sequence ID" value="RNF10949.1"/>
    <property type="molecule type" value="Genomic_DNA"/>
</dbReference>
<dbReference type="Proteomes" id="UP000283634">
    <property type="component" value="Unassembled WGS sequence"/>
</dbReference>
<evidence type="ECO:0000256" key="5">
    <source>
        <dbReference type="SAM" id="MobiDB-lite"/>
    </source>
</evidence>
<dbReference type="Pfam" id="PF01490">
    <property type="entry name" value="Aa_trans"/>
    <property type="match status" value="1"/>
</dbReference>
<dbReference type="RefSeq" id="XP_029241876.1">
    <property type="nucleotide sequence ID" value="XM_029378267.1"/>
</dbReference>
<protein>
    <submittedName>
        <fullName evidence="8">Putative amino acid transporter, putative,amino acid permease</fullName>
    </submittedName>
</protein>
<keyword evidence="2 6" id="KW-0812">Transmembrane</keyword>
<keyword evidence="4 6" id="KW-0472">Membrane</keyword>
<reference evidence="8 9" key="1">
    <citation type="journal article" date="2018" name="BMC Genomics">
        <title>Genomic comparison of Trypanosoma conorhini and Trypanosoma rangeli to Trypanosoma cruzi strains of high and low virulence.</title>
        <authorList>
            <person name="Bradwell K.R."/>
            <person name="Koparde V.N."/>
            <person name="Matveyev A.V."/>
            <person name="Serrano M.G."/>
            <person name="Alves J.M."/>
            <person name="Parikh H."/>
            <person name="Huang B."/>
            <person name="Lee V."/>
            <person name="Espinosa-Alvarez O."/>
            <person name="Ortiz P.A."/>
            <person name="Costa-Martins A.G."/>
            <person name="Teixeira M.M."/>
            <person name="Buck G.A."/>
        </authorList>
    </citation>
    <scope>NUCLEOTIDE SEQUENCE [LARGE SCALE GENOMIC DNA]</scope>
    <source>
        <strain evidence="8 9">AM80</strain>
    </source>
</reference>
<dbReference type="OMA" id="INICAAM"/>
<feature type="transmembrane region" description="Helical" evidence="6">
    <location>
        <begin position="386"/>
        <end position="407"/>
    </location>
</feature>
<feature type="transmembrane region" description="Helical" evidence="6">
    <location>
        <begin position="196"/>
        <end position="215"/>
    </location>
</feature>
<dbReference type="Gene3D" id="1.20.1740.10">
    <property type="entry name" value="Amino acid/polyamine transporter I"/>
    <property type="match status" value="1"/>
</dbReference>
<proteinExistence type="predicted"/>
<keyword evidence="9" id="KW-1185">Reference proteome</keyword>
<dbReference type="PANTHER" id="PTHR22950:SF369">
    <property type="entry name" value="ACID TRANSPORTER 1, PUTATIVE-RELATED"/>
    <property type="match status" value="1"/>
</dbReference>
<evidence type="ECO:0000259" key="7">
    <source>
        <dbReference type="Pfam" id="PF01490"/>
    </source>
</evidence>